<comment type="similarity">
    <text evidence="2">Belongs to the PPase family.</text>
</comment>
<evidence type="ECO:0000313" key="11">
    <source>
        <dbReference type="Proteomes" id="UP001473302"/>
    </source>
</evidence>
<dbReference type="Gene3D" id="2.30.30.40">
    <property type="entry name" value="SH3 Domains"/>
    <property type="match status" value="1"/>
</dbReference>
<dbReference type="Pfam" id="PF00018">
    <property type="entry name" value="SH3_1"/>
    <property type="match status" value="1"/>
</dbReference>
<organism evidence="10 11">
    <name type="scientific">Mucor flavus</name>
    <dbReference type="NCBI Taxonomy" id="439312"/>
    <lineage>
        <taxon>Eukaryota</taxon>
        <taxon>Fungi</taxon>
        <taxon>Fungi incertae sedis</taxon>
        <taxon>Mucoromycota</taxon>
        <taxon>Mucoromycotina</taxon>
        <taxon>Mucoromycetes</taxon>
        <taxon>Mucorales</taxon>
        <taxon>Mucorineae</taxon>
        <taxon>Mucoraceae</taxon>
        <taxon>Mucor</taxon>
    </lineage>
</organism>
<evidence type="ECO:0000256" key="4">
    <source>
        <dbReference type="ARBA" id="ARBA00022443"/>
    </source>
</evidence>
<dbReference type="SUPFAM" id="SSF50324">
    <property type="entry name" value="Inorganic pyrophosphatase"/>
    <property type="match status" value="1"/>
</dbReference>
<name>A0ABP9YYH9_9FUNG</name>
<evidence type="ECO:0000256" key="2">
    <source>
        <dbReference type="ARBA" id="ARBA00006220"/>
    </source>
</evidence>
<dbReference type="PROSITE" id="PS00387">
    <property type="entry name" value="PPASE"/>
    <property type="match status" value="1"/>
</dbReference>
<dbReference type="SMART" id="SM00326">
    <property type="entry name" value="SH3"/>
    <property type="match status" value="1"/>
</dbReference>
<evidence type="ECO:0000256" key="1">
    <source>
        <dbReference type="ARBA" id="ARBA00001946"/>
    </source>
</evidence>
<dbReference type="Gene3D" id="3.90.80.10">
    <property type="entry name" value="Inorganic pyrophosphatase"/>
    <property type="match status" value="1"/>
</dbReference>
<evidence type="ECO:0000256" key="7">
    <source>
        <dbReference type="ARBA" id="ARBA00022842"/>
    </source>
</evidence>
<reference evidence="10 11" key="1">
    <citation type="submission" date="2024-04" db="EMBL/GenBank/DDBJ databases">
        <title>genome sequences of Mucor flavus KT1a and Helicostylum pulchrum KT1b strains isolated from the surface of a dry-aged beef.</title>
        <authorList>
            <person name="Toyotome T."/>
            <person name="Hosono M."/>
            <person name="Torimaru M."/>
            <person name="Fukuda K."/>
            <person name="Mikami N."/>
        </authorList>
    </citation>
    <scope>NUCLEOTIDE SEQUENCE [LARGE SCALE GENOMIC DNA]</scope>
    <source>
        <strain evidence="10 11">KT1a</strain>
    </source>
</reference>
<keyword evidence="7" id="KW-0460">Magnesium</keyword>
<dbReference type="CDD" id="cd00412">
    <property type="entry name" value="pyrophosphatase"/>
    <property type="match status" value="1"/>
</dbReference>
<sequence length="520" mass="59532">MTEYELSTIGKKYTTDHRVYIEHNGQIISPFHDIPLYADDEKRIVNMVVEIPRWSNAKFEIATGEKYNPIKQDVKKGKVRFVRNCFPYKGYIWNYGALPQTWEDPTHISKDTNAKGDNDPIDVCEIGEEIAYRGQIKQVKILGVMALLDEGETDWKLIAIDIRDPMATKLNGNHSNKSQNVELHIDDVEKYFPQLIKATHDWFKIYKIPDGKPENKFAFNGECKNRDYAESVVEETHQAWKKLIEGKIPCKADTHDISVANVTVQHSPYKLNKVSHKTKLEKLKRIISKVEKDDKCLNTVIAFALLLKKITRKGSMGKKHFRSKLKKRQDTFCSSSSSSSSEEEEEADEVVNVLTYNNNPTLDKKSNSSIISPSIKSIQKHVSLQPLEIINRTSSIILLPEEHVNTVPVETVPILSLSSSDDNDDQKYLVTVRDFAYPIDHPHHFGKTLKPKHSTISLSSPDFNGRDARALFDFTPETEYELPLKQGQLLWVQYRQCPGWLVADVQDETGLIPETYIEFI</sequence>
<evidence type="ECO:0000313" key="10">
    <source>
        <dbReference type="EMBL" id="GAA5811934.1"/>
    </source>
</evidence>
<dbReference type="InterPro" id="IPR036649">
    <property type="entry name" value="Pyrophosphatase_sf"/>
</dbReference>
<evidence type="ECO:0000256" key="8">
    <source>
        <dbReference type="PROSITE-ProRule" id="PRU00192"/>
    </source>
</evidence>
<dbReference type="InterPro" id="IPR008162">
    <property type="entry name" value="Pyrophosphatase"/>
</dbReference>
<evidence type="ECO:0000256" key="6">
    <source>
        <dbReference type="ARBA" id="ARBA00022801"/>
    </source>
</evidence>
<dbReference type="EMBL" id="BAABUK010000011">
    <property type="protein sequence ID" value="GAA5811934.1"/>
    <property type="molecule type" value="Genomic_DNA"/>
</dbReference>
<comment type="caution">
    <text evidence="10">The sequence shown here is derived from an EMBL/GenBank/DDBJ whole genome shotgun (WGS) entry which is preliminary data.</text>
</comment>
<keyword evidence="6" id="KW-0378">Hydrolase</keyword>
<proteinExistence type="inferred from homology"/>
<feature type="domain" description="SH3" evidence="9">
    <location>
        <begin position="463"/>
        <end position="520"/>
    </location>
</feature>
<gene>
    <name evidence="10" type="ORF">MFLAVUS_005381</name>
</gene>
<accession>A0ABP9YYH9</accession>
<protein>
    <recommendedName>
        <fullName evidence="3">inorganic diphosphatase</fullName>
        <ecNumber evidence="3">3.6.1.1</ecNumber>
    </recommendedName>
</protein>
<dbReference type="PANTHER" id="PTHR10286">
    <property type="entry name" value="INORGANIC PYROPHOSPHATASE"/>
    <property type="match status" value="1"/>
</dbReference>
<dbReference type="InterPro" id="IPR001452">
    <property type="entry name" value="SH3_domain"/>
</dbReference>
<dbReference type="SUPFAM" id="SSF50044">
    <property type="entry name" value="SH3-domain"/>
    <property type="match status" value="1"/>
</dbReference>
<dbReference type="EC" id="3.6.1.1" evidence="3"/>
<evidence type="ECO:0000259" key="9">
    <source>
        <dbReference type="PROSITE" id="PS50002"/>
    </source>
</evidence>
<dbReference type="InterPro" id="IPR036028">
    <property type="entry name" value="SH3-like_dom_sf"/>
</dbReference>
<evidence type="ECO:0000256" key="5">
    <source>
        <dbReference type="ARBA" id="ARBA00022723"/>
    </source>
</evidence>
<keyword evidence="5" id="KW-0479">Metal-binding</keyword>
<keyword evidence="4 8" id="KW-0728">SH3 domain</keyword>
<comment type="cofactor">
    <cofactor evidence="1">
        <name>Mg(2+)</name>
        <dbReference type="ChEBI" id="CHEBI:18420"/>
    </cofactor>
</comment>
<dbReference type="Proteomes" id="UP001473302">
    <property type="component" value="Unassembled WGS sequence"/>
</dbReference>
<evidence type="ECO:0000256" key="3">
    <source>
        <dbReference type="ARBA" id="ARBA00012146"/>
    </source>
</evidence>
<keyword evidence="11" id="KW-1185">Reference proteome</keyword>
<dbReference type="PROSITE" id="PS50002">
    <property type="entry name" value="SH3"/>
    <property type="match status" value="1"/>
</dbReference>
<dbReference type="Pfam" id="PF00719">
    <property type="entry name" value="Pyrophosphatase"/>
    <property type="match status" value="1"/>
</dbReference>